<dbReference type="EMBL" id="JAPNTZ010000016">
    <property type="protein sequence ID" value="MCY1143777.1"/>
    <property type="molecule type" value="Genomic_DNA"/>
</dbReference>
<feature type="domain" description="DUF2382" evidence="2">
    <location>
        <begin position="10"/>
        <end position="63"/>
    </location>
</feature>
<evidence type="ECO:0000256" key="1">
    <source>
        <dbReference type="SAM" id="MobiDB-lite"/>
    </source>
</evidence>
<evidence type="ECO:0000259" key="2">
    <source>
        <dbReference type="Pfam" id="PF09557"/>
    </source>
</evidence>
<feature type="region of interest" description="Disordered" evidence="1">
    <location>
        <begin position="1"/>
        <end position="22"/>
    </location>
</feature>
<organism evidence="3 4">
    <name type="scientific">Paractinoplanes pyxinae</name>
    <dbReference type="NCBI Taxonomy" id="2997416"/>
    <lineage>
        <taxon>Bacteria</taxon>
        <taxon>Bacillati</taxon>
        <taxon>Actinomycetota</taxon>
        <taxon>Actinomycetes</taxon>
        <taxon>Micromonosporales</taxon>
        <taxon>Micromonosporaceae</taxon>
        <taxon>Paractinoplanes</taxon>
    </lineage>
</organism>
<gene>
    <name evidence="3" type="ORF">OWR29_37745</name>
</gene>
<keyword evidence="4" id="KW-1185">Reference proteome</keyword>
<protein>
    <submittedName>
        <fullName evidence="3">DUF2382 domain-containing protein</fullName>
    </submittedName>
</protein>
<evidence type="ECO:0000313" key="4">
    <source>
        <dbReference type="Proteomes" id="UP001151002"/>
    </source>
</evidence>
<proteinExistence type="predicted"/>
<evidence type="ECO:0000313" key="3">
    <source>
        <dbReference type="EMBL" id="MCY1143777.1"/>
    </source>
</evidence>
<dbReference type="Proteomes" id="UP001151002">
    <property type="component" value="Unassembled WGS sequence"/>
</dbReference>
<dbReference type="RefSeq" id="WP_267568301.1">
    <property type="nucleotide sequence ID" value="NZ_JAPNTZ010000016.1"/>
</dbReference>
<sequence length="79" mass="9296">MLQDPGEATTRSEERLVSSTQVHENGRARLRKYVITETVQITVQVRSEQLRLEQETFQRPVSRRYRIPTSIVEAFHAKR</sequence>
<comment type="caution">
    <text evidence="3">The sequence shown here is derived from an EMBL/GenBank/DDBJ whole genome shotgun (WGS) entry which is preliminary data.</text>
</comment>
<dbReference type="Pfam" id="PF09557">
    <property type="entry name" value="DUF2382"/>
    <property type="match status" value="1"/>
</dbReference>
<name>A0ABT4BBC0_9ACTN</name>
<dbReference type="InterPro" id="IPR019060">
    <property type="entry name" value="DUF2382"/>
</dbReference>
<accession>A0ABT4BBC0</accession>
<reference evidence="3" key="1">
    <citation type="submission" date="2022-11" db="EMBL/GenBank/DDBJ databases">
        <authorList>
            <person name="Somphong A."/>
            <person name="Phongsopitanun W."/>
        </authorList>
    </citation>
    <scope>NUCLEOTIDE SEQUENCE</scope>
    <source>
        <strain evidence="3">Pm04-4</strain>
    </source>
</reference>